<keyword evidence="2" id="KW-1185">Reference proteome</keyword>
<gene>
    <name evidence="1" type="ORF">DV701_10985</name>
</gene>
<dbReference type="KEGG" id="orn:DV701_10985"/>
<proteinExistence type="predicted"/>
<dbReference type="EMBL" id="CP031229">
    <property type="protein sequence ID" value="AXH96577.1"/>
    <property type="molecule type" value="Genomic_DNA"/>
</dbReference>
<dbReference type="OrthoDB" id="4863198at2"/>
<dbReference type="AlphaFoldDB" id="A0A345NNG9"/>
<evidence type="ECO:0000313" key="2">
    <source>
        <dbReference type="Proteomes" id="UP000253790"/>
    </source>
</evidence>
<evidence type="ECO:0000313" key="1">
    <source>
        <dbReference type="EMBL" id="AXH96577.1"/>
    </source>
</evidence>
<name>A0A345NNG9_9MICO</name>
<dbReference type="RefSeq" id="WP_114928342.1">
    <property type="nucleotide sequence ID" value="NZ_CP031229.1"/>
</dbReference>
<reference evidence="1 2" key="1">
    <citation type="submission" date="2018-07" db="EMBL/GenBank/DDBJ databases">
        <title>Complete genome sequencing of Ornithinimicrobium sp. AMA3305.</title>
        <authorList>
            <person name="Bae J.-W."/>
        </authorList>
    </citation>
    <scope>NUCLEOTIDE SEQUENCE [LARGE SCALE GENOMIC DNA]</scope>
    <source>
        <strain evidence="1 2">AMA3305</strain>
    </source>
</reference>
<protein>
    <submittedName>
        <fullName evidence="1">Uncharacterized protein</fullName>
    </submittedName>
</protein>
<sequence>MAEQFATLTRLGLEPQAGVTAADVAKDRDAALLLKRHPYVAAMHCLARDADGDLTSHPRVTTVDLEHIVGPDSYPDLLRKLSTAAGTRYLLQDVSGGVHPDRSRWVVRFTFDGLTREIHPRLDHDRADPVVMPELFDAVAGPGQGAAHVRHGQTISVAYVPRRHVAELQRVLDQWATTA</sequence>
<dbReference type="Proteomes" id="UP000253790">
    <property type="component" value="Chromosome"/>
</dbReference>
<organism evidence="1 2">
    <name type="scientific">Ornithinimicrobium avium</name>
    <dbReference type="NCBI Taxonomy" id="2283195"/>
    <lineage>
        <taxon>Bacteria</taxon>
        <taxon>Bacillati</taxon>
        <taxon>Actinomycetota</taxon>
        <taxon>Actinomycetes</taxon>
        <taxon>Micrococcales</taxon>
        <taxon>Ornithinimicrobiaceae</taxon>
        <taxon>Ornithinimicrobium</taxon>
    </lineage>
</organism>
<accession>A0A345NNG9</accession>